<dbReference type="PANTHER" id="PTHR43124">
    <property type="entry name" value="PURINE EFFLUX PUMP PBUE"/>
    <property type="match status" value="1"/>
</dbReference>
<feature type="transmembrane region" description="Helical" evidence="7">
    <location>
        <begin position="297"/>
        <end position="320"/>
    </location>
</feature>
<dbReference type="GO" id="GO:0005886">
    <property type="term" value="C:plasma membrane"/>
    <property type="evidence" value="ECO:0007669"/>
    <property type="project" value="UniProtKB-SubCell"/>
</dbReference>
<dbReference type="SUPFAM" id="SSF103473">
    <property type="entry name" value="MFS general substrate transporter"/>
    <property type="match status" value="1"/>
</dbReference>
<reference evidence="9 10" key="1">
    <citation type="submission" date="2017-10" db="EMBL/GenBank/DDBJ databases">
        <title>Draft genomes of the Enterococcus faecium isolated from human feces before and after Helicobacter pylori eradication therapy.</title>
        <authorList>
            <person name="Prianichniikov N.A."/>
            <person name="Glushchenko O.E."/>
            <person name="Malakhova M.V."/>
        </authorList>
    </citation>
    <scope>NUCLEOTIDE SEQUENCE [LARGE SCALE GENOMIC DNA]</scope>
    <source>
        <strain evidence="9 10">Hp_5-7</strain>
    </source>
</reference>
<evidence type="ECO:0000256" key="3">
    <source>
        <dbReference type="ARBA" id="ARBA00022475"/>
    </source>
</evidence>
<feature type="transmembrane region" description="Helical" evidence="7">
    <location>
        <begin position="77"/>
        <end position="95"/>
    </location>
</feature>
<dbReference type="Pfam" id="PF07690">
    <property type="entry name" value="MFS_1"/>
    <property type="match status" value="1"/>
</dbReference>
<evidence type="ECO:0000313" key="9">
    <source>
        <dbReference type="EMBL" id="PHL20604.1"/>
    </source>
</evidence>
<dbReference type="InterPro" id="IPR050189">
    <property type="entry name" value="MFS_Efflux_Transporters"/>
</dbReference>
<dbReference type="AlphaFoldDB" id="A0A2G0E811"/>
<keyword evidence="5 7" id="KW-1133">Transmembrane helix</keyword>
<evidence type="ECO:0000256" key="6">
    <source>
        <dbReference type="ARBA" id="ARBA00023136"/>
    </source>
</evidence>
<evidence type="ECO:0000256" key="5">
    <source>
        <dbReference type="ARBA" id="ARBA00022989"/>
    </source>
</evidence>
<protein>
    <submittedName>
        <fullName evidence="9">MFS transporter</fullName>
    </submittedName>
</protein>
<keyword evidence="6 7" id="KW-0472">Membrane</keyword>
<gene>
    <name evidence="9" type="ORF">CQR37_13315</name>
</gene>
<feature type="transmembrane region" description="Helical" evidence="7">
    <location>
        <begin position="273"/>
        <end position="291"/>
    </location>
</feature>
<feature type="transmembrane region" description="Helical" evidence="7">
    <location>
        <begin position="101"/>
        <end position="123"/>
    </location>
</feature>
<organism evidence="9 10">
    <name type="scientific">Enterococcus faecium</name>
    <name type="common">Streptococcus faecium</name>
    <dbReference type="NCBI Taxonomy" id="1352"/>
    <lineage>
        <taxon>Bacteria</taxon>
        <taxon>Bacillati</taxon>
        <taxon>Bacillota</taxon>
        <taxon>Bacilli</taxon>
        <taxon>Lactobacillales</taxon>
        <taxon>Enterococcaceae</taxon>
        <taxon>Enterococcus</taxon>
    </lineage>
</organism>
<evidence type="ECO:0000256" key="2">
    <source>
        <dbReference type="ARBA" id="ARBA00022448"/>
    </source>
</evidence>
<dbReference type="Proteomes" id="UP000224303">
    <property type="component" value="Unassembled WGS sequence"/>
</dbReference>
<keyword evidence="2" id="KW-0813">Transport</keyword>
<feature type="transmembrane region" description="Helical" evidence="7">
    <location>
        <begin position="166"/>
        <end position="183"/>
    </location>
</feature>
<dbReference type="EMBL" id="PCGC01000050">
    <property type="protein sequence ID" value="PHL20604.1"/>
    <property type="molecule type" value="Genomic_DNA"/>
</dbReference>
<proteinExistence type="predicted"/>
<evidence type="ECO:0000256" key="1">
    <source>
        <dbReference type="ARBA" id="ARBA00004651"/>
    </source>
</evidence>
<evidence type="ECO:0000313" key="10">
    <source>
        <dbReference type="Proteomes" id="UP000224303"/>
    </source>
</evidence>
<sequence length="424" mass="46100">MNKQNKLNLLTKISVLSVSLIITTGPAISPLLPDISNHYNNISEAAIESLSTVQQFSVVISLIIANFISKKIGIKKTVILGLLLAGFAGVVPFFIDNYYVILISRIVFGVGVGFFNSLAITVIDLLYSGSAKTKLLGIRTSMEQLGYSLASLMMGALLLLGWRFGFLIYVWAIPISFIFWKYVPEVQSKTDKNNLKKNNSSNESHGKKQIGFVFLALFLMLVTLCDTGTNVELPKLLVEQKIGTGTLSGIIIAMKTTMAMIVGIFFGKIYNLLHWWVVPSGIVAFLIGSLTIPQSHLWLVCLGSVISGIGSPLIGTYAFKTISETAPSGKENAINTMILIGCNAGSFVAPIALTTGGNLFGGTVKSDFYFMASIFAILLVIVISQKIISRNQTHNKSIYLTKLRFVITKAVERSECSEVNKDDG</sequence>
<comment type="subcellular location">
    <subcellularLocation>
        <location evidence="1">Cell membrane</location>
        <topology evidence="1">Multi-pass membrane protein</topology>
    </subcellularLocation>
</comment>
<dbReference type="GO" id="GO:0022857">
    <property type="term" value="F:transmembrane transporter activity"/>
    <property type="evidence" value="ECO:0007669"/>
    <property type="project" value="InterPro"/>
</dbReference>
<evidence type="ECO:0000256" key="7">
    <source>
        <dbReference type="SAM" id="Phobius"/>
    </source>
</evidence>
<name>A0A2G0E811_ENTFC</name>
<dbReference type="RefSeq" id="WP_072538805.1">
    <property type="nucleotide sequence ID" value="NZ_CABGTW010000057.1"/>
</dbReference>
<feature type="transmembrane region" description="Helical" evidence="7">
    <location>
        <begin position="9"/>
        <end position="29"/>
    </location>
</feature>
<keyword evidence="4 7" id="KW-0812">Transmembrane</keyword>
<comment type="caution">
    <text evidence="9">The sequence shown here is derived from an EMBL/GenBank/DDBJ whole genome shotgun (WGS) entry which is preliminary data.</text>
</comment>
<dbReference type="PANTHER" id="PTHR43124:SF3">
    <property type="entry name" value="CHLORAMPHENICOL EFFLUX PUMP RV0191"/>
    <property type="match status" value="1"/>
</dbReference>
<dbReference type="PROSITE" id="PS50850">
    <property type="entry name" value="MFS"/>
    <property type="match status" value="1"/>
</dbReference>
<evidence type="ECO:0000259" key="8">
    <source>
        <dbReference type="PROSITE" id="PS50850"/>
    </source>
</evidence>
<dbReference type="InterPro" id="IPR036259">
    <property type="entry name" value="MFS_trans_sf"/>
</dbReference>
<feature type="transmembrane region" description="Helical" evidence="7">
    <location>
        <begin position="242"/>
        <end position="266"/>
    </location>
</feature>
<feature type="transmembrane region" description="Helical" evidence="7">
    <location>
        <begin position="332"/>
        <end position="353"/>
    </location>
</feature>
<accession>A0A2G0E811</accession>
<dbReference type="Gene3D" id="1.20.1250.20">
    <property type="entry name" value="MFS general substrate transporter like domains"/>
    <property type="match status" value="1"/>
</dbReference>
<evidence type="ECO:0000256" key="4">
    <source>
        <dbReference type="ARBA" id="ARBA00022692"/>
    </source>
</evidence>
<dbReference type="InterPro" id="IPR020846">
    <property type="entry name" value="MFS_dom"/>
</dbReference>
<feature type="domain" description="Major facilitator superfamily (MFS) profile" evidence="8">
    <location>
        <begin position="1"/>
        <end position="390"/>
    </location>
</feature>
<feature type="transmembrane region" description="Helical" evidence="7">
    <location>
        <begin position="210"/>
        <end position="230"/>
    </location>
</feature>
<feature type="transmembrane region" description="Helical" evidence="7">
    <location>
        <begin position="368"/>
        <end position="388"/>
    </location>
</feature>
<dbReference type="InterPro" id="IPR011701">
    <property type="entry name" value="MFS"/>
</dbReference>
<keyword evidence="3" id="KW-1003">Cell membrane</keyword>